<dbReference type="EMBL" id="QMDV01000001">
    <property type="protein sequence ID" value="RAU83921.1"/>
    <property type="molecule type" value="Genomic_DNA"/>
</dbReference>
<dbReference type="Gene3D" id="3.40.50.720">
    <property type="entry name" value="NAD(P)-binding Rossmann-like Domain"/>
    <property type="match status" value="1"/>
</dbReference>
<dbReference type="SUPFAM" id="SSF51735">
    <property type="entry name" value="NAD(P)-binding Rossmann-fold domains"/>
    <property type="match status" value="1"/>
</dbReference>
<dbReference type="OrthoDB" id="596910at2"/>
<evidence type="ECO:0000313" key="3">
    <source>
        <dbReference type="Proteomes" id="UP000251692"/>
    </source>
</evidence>
<reference evidence="2 3" key="2">
    <citation type="submission" date="2018-07" db="EMBL/GenBank/DDBJ databases">
        <title>Pontibacter sp. 2b14 genomic sequence and assembly.</title>
        <authorList>
            <person name="Du Z.-J."/>
        </authorList>
    </citation>
    <scope>NUCLEOTIDE SEQUENCE [LARGE SCALE GENOMIC DNA]</scope>
    <source>
        <strain evidence="2 3">2b14</strain>
    </source>
</reference>
<dbReference type="PANTHER" id="PTHR48079:SF6">
    <property type="entry name" value="NAD(P)-BINDING DOMAIN-CONTAINING PROTEIN-RELATED"/>
    <property type="match status" value="1"/>
</dbReference>
<keyword evidence="3" id="KW-1185">Reference proteome</keyword>
<gene>
    <name evidence="2" type="ORF">DP923_02315</name>
</gene>
<evidence type="ECO:0000259" key="1">
    <source>
        <dbReference type="Pfam" id="PF01370"/>
    </source>
</evidence>
<evidence type="ECO:0000313" key="2">
    <source>
        <dbReference type="EMBL" id="RAU83921.1"/>
    </source>
</evidence>
<feature type="domain" description="NAD-dependent epimerase/dehydratase" evidence="1">
    <location>
        <begin position="2"/>
        <end position="212"/>
    </location>
</feature>
<dbReference type="PANTHER" id="PTHR48079">
    <property type="entry name" value="PROTEIN YEEZ"/>
    <property type="match status" value="1"/>
</dbReference>
<dbReference type="Pfam" id="PF01370">
    <property type="entry name" value="Epimerase"/>
    <property type="match status" value="1"/>
</dbReference>
<dbReference type="GO" id="GO:0005737">
    <property type="term" value="C:cytoplasm"/>
    <property type="evidence" value="ECO:0007669"/>
    <property type="project" value="TreeGrafter"/>
</dbReference>
<proteinExistence type="predicted"/>
<accession>A0A364RHZ8</accession>
<protein>
    <submittedName>
        <fullName evidence="2">Epimerase</fullName>
    </submittedName>
</protein>
<comment type="caution">
    <text evidence="2">The sequence shown here is derived from an EMBL/GenBank/DDBJ whole genome shotgun (WGS) entry which is preliminary data.</text>
</comment>
<dbReference type="GO" id="GO:0004029">
    <property type="term" value="F:aldehyde dehydrogenase (NAD+) activity"/>
    <property type="evidence" value="ECO:0007669"/>
    <property type="project" value="TreeGrafter"/>
</dbReference>
<dbReference type="InterPro" id="IPR036291">
    <property type="entry name" value="NAD(P)-bd_dom_sf"/>
</dbReference>
<dbReference type="InterPro" id="IPR001509">
    <property type="entry name" value="Epimerase_deHydtase"/>
</dbReference>
<reference evidence="2 3" key="1">
    <citation type="submission" date="2018-06" db="EMBL/GenBank/DDBJ databases">
        <authorList>
            <person name="Liu Z.-W."/>
        </authorList>
    </citation>
    <scope>NUCLEOTIDE SEQUENCE [LARGE SCALE GENOMIC DNA]</scope>
    <source>
        <strain evidence="2 3">2b14</strain>
    </source>
</reference>
<dbReference type="AlphaFoldDB" id="A0A364RHZ8"/>
<organism evidence="2 3">
    <name type="scientific">Pontibacter arcticus</name>
    <dbReference type="NCBI Taxonomy" id="2080288"/>
    <lineage>
        <taxon>Bacteria</taxon>
        <taxon>Pseudomonadati</taxon>
        <taxon>Bacteroidota</taxon>
        <taxon>Cytophagia</taxon>
        <taxon>Cytophagales</taxon>
        <taxon>Hymenobacteraceae</taxon>
        <taxon>Pontibacter</taxon>
    </lineage>
</organism>
<dbReference type="InterPro" id="IPR051783">
    <property type="entry name" value="NAD(P)-dependent_oxidoreduct"/>
</dbReference>
<dbReference type="RefSeq" id="WP_112303966.1">
    <property type="nucleotide sequence ID" value="NZ_QMDV01000001.1"/>
</dbReference>
<name>A0A364RHZ8_9BACT</name>
<dbReference type="Proteomes" id="UP000251692">
    <property type="component" value="Unassembled WGS sequence"/>
</dbReference>
<sequence length="330" mass="36419">MVLVTGGSGLIGSFLIETLIARGHEVRAIYRNQIPQFPQAEKAQWAEGDILDPLFLRDALEGVQYVFHCAGLVSYAPQDKELLKQVNIEGTANIVNACLAHESIKLCHVSSIAAIGHSRTADVLTEKNKWDAADEHSAYASSKYFGELEVWRGISEGLNAVIVNPSVVLGPADWNRSSTQLFKYVYNENTFYTDGAANFVDVRDVVEAMLKLTFSETTAERFILTSEKVTYKEFFGQMAACFGKKAPSIKVPSAISEIIWRAEHLRSLLTGSRPLITKETARVASKNHVFSNRKVSKVTNIQFRPVSASVAWCCAQLLENFRTAAAAPGR</sequence>